<keyword evidence="3" id="KW-1185">Reference proteome</keyword>
<evidence type="ECO:0000313" key="2">
    <source>
        <dbReference type="EMBL" id="MBB6446443.1"/>
    </source>
</evidence>
<dbReference type="Proteomes" id="UP000531594">
    <property type="component" value="Unassembled WGS sequence"/>
</dbReference>
<accession>A0A7X0LW87</accession>
<dbReference type="RefSeq" id="WP_184527456.1">
    <property type="nucleotide sequence ID" value="NZ_JACHGK010000011.1"/>
</dbReference>
<gene>
    <name evidence="2" type="ORF">HNR53_003102</name>
</gene>
<name>A0A7X0LW87_9BACI</name>
<evidence type="ECO:0000256" key="1">
    <source>
        <dbReference type="SAM" id="MobiDB-lite"/>
    </source>
</evidence>
<dbReference type="EMBL" id="JACHGK010000011">
    <property type="protein sequence ID" value="MBB6446443.1"/>
    <property type="molecule type" value="Genomic_DNA"/>
</dbReference>
<dbReference type="AlphaFoldDB" id="A0A7X0LW87"/>
<proteinExistence type="predicted"/>
<sequence>MPKYGIIQNGELVLSDVQSDGYKPIVYSDIPEFDQVSQYIQQGNTTELNDHIEVGYEIKELEVQDESTQEPASGEFIEYSPRNEQRAQDMTIERVSLLEDVVLTLMME</sequence>
<comment type="caution">
    <text evidence="2">The sequence shown here is derived from an EMBL/GenBank/DDBJ whole genome shotgun (WGS) entry which is preliminary data.</text>
</comment>
<feature type="region of interest" description="Disordered" evidence="1">
    <location>
        <begin position="63"/>
        <end position="85"/>
    </location>
</feature>
<protein>
    <submittedName>
        <fullName evidence="2">Uncharacterized protein</fullName>
    </submittedName>
</protein>
<evidence type="ECO:0000313" key="3">
    <source>
        <dbReference type="Proteomes" id="UP000531594"/>
    </source>
</evidence>
<reference evidence="2 3" key="1">
    <citation type="submission" date="2020-08" db="EMBL/GenBank/DDBJ databases">
        <title>Genomic Encyclopedia of Type Strains, Phase IV (KMG-IV): sequencing the most valuable type-strain genomes for metagenomic binning, comparative biology and taxonomic classification.</title>
        <authorList>
            <person name="Goeker M."/>
        </authorList>
    </citation>
    <scope>NUCLEOTIDE SEQUENCE [LARGE SCALE GENOMIC DNA]</scope>
    <source>
        <strain evidence="2 3">DSM 5391</strain>
    </source>
</reference>
<organism evidence="2 3">
    <name type="scientific">Bacillus benzoevorans</name>
    <dbReference type="NCBI Taxonomy" id="1456"/>
    <lineage>
        <taxon>Bacteria</taxon>
        <taxon>Bacillati</taxon>
        <taxon>Bacillota</taxon>
        <taxon>Bacilli</taxon>
        <taxon>Bacillales</taxon>
        <taxon>Bacillaceae</taxon>
        <taxon>Bacillus</taxon>
    </lineage>
</organism>